<evidence type="ECO:0000259" key="7">
    <source>
        <dbReference type="PROSITE" id="PS50157"/>
    </source>
</evidence>
<sequence length="479" mass="51463">MIPHVITASGHAVSLLCDDPHQLPHIPAPTPPLSPSSRTTSQCSVPLSVDPGYQPPPSYQHNLPAIPPYSDHPHSVVHDAAYPPPQEPYSSSYSYARGQQYNGNYTYASPPPPAPAPAPAQQWYVPSQTPQPPRQDQSGYNMMPSPPLAEHYQTSSTAPPYQHARSASPLAPSANMSSIAPATASADTSPRRPSRVTKYSPPPPTAAAAATSGAEPVRKTRRYTCHCGKSFTTSGHLARHMRIHTGEKNYVCPEKGCGARFSRQDNCMQHYRTHQAQGAKRNSLGLAAANGSLRAVTTGVASPAAIQAARRRRSSHSGVVAAGRQPGPVAAAAAAKRETNQEFRTHHHQRHSVDYTPTGGYPPSYYDPRFKAERATPELPPLQSPQQTPYKPQYSPRSPFSPLPPPALPQQSFPSQYHTLAPRQPQPSHLQYQSAQQPQYSPAPSSLPLPVMQASPSASADAAASRLDELASIATQVAV</sequence>
<keyword evidence="2" id="KW-0677">Repeat</keyword>
<reference evidence="8" key="1">
    <citation type="submission" date="2023-03" db="EMBL/GenBank/DDBJ databases">
        <title>Near-Complete genome sequence of Lipomyces tetrasporous NRRL Y-64009, an oleaginous yeast capable of growing on lignocellulosic hydrolysates.</title>
        <authorList>
            <consortium name="Lawrence Berkeley National Laboratory"/>
            <person name="Jagtap S.S."/>
            <person name="Liu J.-J."/>
            <person name="Walukiewicz H.E."/>
            <person name="Pangilinan J."/>
            <person name="Lipzen A."/>
            <person name="Ahrendt S."/>
            <person name="Koriabine M."/>
            <person name="Cobaugh K."/>
            <person name="Salamov A."/>
            <person name="Yoshinaga Y."/>
            <person name="Ng V."/>
            <person name="Daum C."/>
            <person name="Grigoriev I.V."/>
            <person name="Slininger P.J."/>
            <person name="Dien B.S."/>
            <person name="Jin Y.-S."/>
            <person name="Rao C.V."/>
        </authorList>
    </citation>
    <scope>NUCLEOTIDE SEQUENCE</scope>
    <source>
        <strain evidence="8">NRRL Y-64009</strain>
    </source>
</reference>
<dbReference type="FunFam" id="3.30.160.60:FF:000100">
    <property type="entry name" value="Zinc finger 45-like"/>
    <property type="match status" value="1"/>
</dbReference>
<evidence type="ECO:0000313" key="8">
    <source>
        <dbReference type="EMBL" id="KAJ8099311.1"/>
    </source>
</evidence>
<dbReference type="FunFam" id="3.30.160.60:FF:000072">
    <property type="entry name" value="zinc finger protein 143 isoform X1"/>
    <property type="match status" value="1"/>
</dbReference>
<keyword evidence="1" id="KW-0479">Metal-binding</keyword>
<evidence type="ECO:0000256" key="4">
    <source>
        <dbReference type="ARBA" id="ARBA00022833"/>
    </source>
</evidence>
<evidence type="ECO:0000256" key="2">
    <source>
        <dbReference type="ARBA" id="ARBA00022737"/>
    </source>
</evidence>
<dbReference type="AlphaFoldDB" id="A0AAD7VRV7"/>
<keyword evidence="3 5" id="KW-0863">Zinc-finger</keyword>
<dbReference type="GO" id="GO:0000785">
    <property type="term" value="C:chromatin"/>
    <property type="evidence" value="ECO:0007669"/>
    <property type="project" value="TreeGrafter"/>
</dbReference>
<dbReference type="InterPro" id="IPR036236">
    <property type="entry name" value="Znf_C2H2_sf"/>
</dbReference>
<dbReference type="PROSITE" id="PS00028">
    <property type="entry name" value="ZINC_FINGER_C2H2_1"/>
    <property type="match status" value="1"/>
</dbReference>
<dbReference type="GO" id="GO:0008270">
    <property type="term" value="F:zinc ion binding"/>
    <property type="evidence" value="ECO:0007669"/>
    <property type="project" value="UniProtKB-KW"/>
</dbReference>
<feature type="domain" description="C2H2-type" evidence="7">
    <location>
        <begin position="223"/>
        <end position="249"/>
    </location>
</feature>
<dbReference type="SUPFAM" id="SSF57667">
    <property type="entry name" value="beta-beta-alpha zinc fingers"/>
    <property type="match status" value="1"/>
</dbReference>
<protein>
    <recommendedName>
        <fullName evidence="7">C2H2-type domain-containing protein</fullName>
    </recommendedName>
</protein>
<dbReference type="GO" id="GO:0005667">
    <property type="term" value="C:transcription regulator complex"/>
    <property type="evidence" value="ECO:0007669"/>
    <property type="project" value="TreeGrafter"/>
</dbReference>
<dbReference type="PANTHER" id="PTHR14003">
    <property type="entry name" value="TRANSCRIPTIONAL REPRESSOR PROTEIN YY"/>
    <property type="match status" value="1"/>
</dbReference>
<feature type="region of interest" description="Disordered" evidence="6">
    <location>
        <begin position="23"/>
        <end position="218"/>
    </location>
</feature>
<dbReference type="Pfam" id="PF00096">
    <property type="entry name" value="zf-C2H2"/>
    <property type="match status" value="2"/>
</dbReference>
<gene>
    <name evidence="8" type="ORF">POJ06DRAFT_256624</name>
</gene>
<dbReference type="RefSeq" id="XP_056042761.1">
    <property type="nucleotide sequence ID" value="XM_056188044.1"/>
</dbReference>
<evidence type="ECO:0000313" key="9">
    <source>
        <dbReference type="Proteomes" id="UP001217417"/>
    </source>
</evidence>
<dbReference type="Proteomes" id="UP001217417">
    <property type="component" value="Unassembled WGS sequence"/>
</dbReference>
<organism evidence="8 9">
    <name type="scientific">Lipomyces tetrasporus</name>
    <dbReference type="NCBI Taxonomy" id="54092"/>
    <lineage>
        <taxon>Eukaryota</taxon>
        <taxon>Fungi</taxon>
        <taxon>Dikarya</taxon>
        <taxon>Ascomycota</taxon>
        <taxon>Saccharomycotina</taxon>
        <taxon>Lipomycetes</taxon>
        <taxon>Lipomycetales</taxon>
        <taxon>Lipomycetaceae</taxon>
        <taxon>Lipomyces</taxon>
    </lineage>
</organism>
<feature type="domain" description="C2H2-type" evidence="7">
    <location>
        <begin position="250"/>
        <end position="279"/>
    </location>
</feature>
<feature type="compositionally biased region" description="Polar residues" evidence="6">
    <location>
        <begin position="174"/>
        <end position="188"/>
    </location>
</feature>
<name>A0AAD7VRV7_9ASCO</name>
<evidence type="ECO:0000256" key="5">
    <source>
        <dbReference type="PROSITE-ProRule" id="PRU00042"/>
    </source>
</evidence>
<feature type="compositionally biased region" description="Pro residues" evidence="6">
    <location>
        <begin position="399"/>
        <end position="408"/>
    </location>
</feature>
<evidence type="ECO:0000256" key="1">
    <source>
        <dbReference type="ARBA" id="ARBA00022723"/>
    </source>
</evidence>
<dbReference type="InterPro" id="IPR013087">
    <property type="entry name" value="Znf_C2H2_type"/>
</dbReference>
<keyword evidence="9" id="KW-1185">Reference proteome</keyword>
<feature type="compositionally biased region" description="Polar residues" evidence="6">
    <location>
        <begin position="124"/>
        <end position="140"/>
    </location>
</feature>
<dbReference type="EMBL" id="JARPMG010000007">
    <property type="protein sequence ID" value="KAJ8099311.1"/>
    <property type="molecule type" value="Genomic_DNA"/>
</dbReference>
<dbReference type="SMART" id="SM00355">
    <property type="entry name" value="ZnF_C2H2"/>
    <property type="match status" value="2"/>
</dbReference>
<proteinExistence type="predicted"/>
<accession>A0AAD7VRV7</accession>
<dbReference type="PANTHER" id="PTHR14003:SF19">
    <property type="entry name" value="YY2 TRANSCRIPTION FACTOR"/>
    <property type="match status" value="1"/>
</dbReference>
<evidence type="ECO:0000256" key="3">
    <source>
        <dbReference type="ARBA" id="ARBA00022771"/>
    </source>
</evidence>
<dbReference type="GeneID" id="80883210"/>
<dbReference type="GO" id="GO:0000978">
    <property type="term" value="F:RNA polymerase II cis-regulatory region sequence-specific DNA binding"/>
    <property type="evidence" value="ECO:0007669"/>
    <property type="project" value="TreeGrafter"/>
</dbReference>
<dbReference type="PROSITE" id="PS50157">
    <property type="entry name" value="ZINC_FINGER_C2H2_2"/>
    <property type="match status" value="2"/>
</dbReference>
<dbReference type="GO" id="GO:0000981">
    <property type="term" value="F:DNA-binding transcription factor activity, RNA polymerase II-specific"/>
    <property type="evidence" value="ECO:0007669"/>
    <property type="project" value="UniProtKB-ARBA"/>
</dbReference>
<feature type="compositionally biased region" description="Basic and acidic residues" evidence="6">
    <location>
        <begin position="335"/>
        <end position="344"/>
    </location>
</feature>
<evidence type="ECO:0000256" key="6">
    <source>
        <dbReference type="SAM" id="MobiDB-lite"/>
    </source>
</evidence>
<feature type="compositionally biased region" description="Low complexity" evidence="6">
    <location>
        <begin position="431"/>
        <end position="460"/>
    </location>
</feature>
<feature type="region of interest" description="Disordered" evidence="6">
    <location>
        <begin position="334"/>
        <end position="460"/>
    </location>
</feature>
<keyword evidence="4" id="KW-0862">Zinc</keyword>
<comment type="caution">
    <text evidence="8">The sequence shown here is derived from an EMBL/GenBank/DDBJ whole genome shotgun (WGS) entry which is preliminary data.</text>
</comment>
<feature type="compositionally biased region" description="Polar residues" evidence="6">
    <location>
        <begin position="97"/>
        <end position="107"/>
    </location>
</feature>
<dbReference type="Gene3D" id="3.30.160.60">
    <property type="entry name" value="Classic Zinc Finger"/>
    <property type="match status" value="2"/>
</dbReference>
<feature type="compositionally biased region" description="Low complexity" evidence="6">
    <location>
        <begin position="354"/>
        <end position="367"/>
    </location>
</feature>
<feature type="compositionally biased region" description="Pro residues" evidence="6">
    <location>
        <begin position="109"/>
        <end position="118"/>
    </location>
</feature>